<reference evidence="1" key="1">
    <citation type="submission" date="2018-06" db="EMBL/GenBank/DDBJ databases">
        <authorList>
            <person name="Zhirakovskaya E."/>
        </authorList>
    </citation>
    <scope>NUCLEOTIDE SEQUENCE</scope>
</reference>
<evidence type="ECO:0000313" key="1">
    <source>
        <dbReference type="EMBL" id="VAW95863.1"/>
    </source>
</evidence>
<gene>
    <name evidence="1" type="ORF">MNBD_GAMMA22-1886</name>
</gene>
<name>A0A3B1A702_9ZZZZ</name>
<protein>
    <submittedName>
        <fullName evidence="1">Uncharacterized protein</fullName>
    </submittedName>
</protein>
<accession>A0A3B1A702</accession>
<sequence length="262" mass="30342">MKILLFTISISLTLFTFYSNTANALSSKRAAINIWLQQQQDVNPRPLEIISTLTKNAKNYGININHYSINASKVFISAKARTKSDAYQFKRILDTTFMFDESQLTKTKRTQKHFYFSLQLKKSKKDKRETYSKSKHIIFKSKTQIKYAVIKLIKKIKSKGELATFCPTTPLIDKPAYVGSRVKLIIYSYKIKFSGSYTKVKNVIGLLSEHTKYISLHNLSFKKKKSSYNLSADLRFYQQASRRNSLDKAYVFEKLVTDKICN</sequence>
<proteinExistence type="predicted"/>
<dbReference type="AlphaFoldDB" id="A0A3B1A702"/>
<organism evidence="1">
    <name type="scientific">hydrothermal vent metagenome</name>
    <dbReference type="NCBI Taxonomy" id="652676"/>
    <lineage>
        <taxon>unclassified sequences</taxon>
        <taxon>metagenomes</taxon>
        <taxon>ecological metagenomes</taxon>
    </lineage>
</organism>
<dbReference type="EMBL" id="UOFS01000024">
    <property type="protein sequence ID" value="VAW95863.1"/>
    <property type="molecule type" value="Genomic_DNA"/>
</dbReference>